<dbReference type="VEuPathDB" id="FungiDB:BO80DRAFT_100047"/>
<dbReference type="InterPro" id="IPR011009">
    <property type="entry name" value="Kinase-like_dom_sf"/>
</dbReference>
<evidence type="ECO:0000313" key="3">
    <source>
        <dbReference type="Proteomes" id="UP000249402"/>
    </source>
</evidence>
<evidence type="ECO:0000313" key="2">
    <source>
        <dbReference type="EMBL" id="RAL00484.1"/>
    </source>
</evidence>
<reference evidence="2 3" key="1">
    <citation type="submission" date="2018-02" db="EMBL/GenBank/DDBJ databases">
        <title>The genomes of Aspergillus section Nigri reveals drivers in fungal speciation.</title>
        <authorList>
            <consortium name="DOE Joint Genome Institute"/>
            <person name="Vesth T.C."/>
            <person name="Nybo J."/>
            <person name="Theobald S."/>
            <person name="Brandl J."/>
            <person name="Frisvad J.C."/>
            <person name="Nielsen K.F."/>
            <person name="Lyhne E.K."/>
            <person name="Kogle M.E."/>
            <person name="Kuo A."/>
            <person name="Riley R."/>
            <person name="Clum A."/>
            <person name="Nolan M."/>
            <person name="Lipzen A."/>
            <person name="Salamov A."/>
            <person name="Henrissat B."/>
            <person name="Wiebenga A."/>
            <person name="De vries R.P."/>
            <person name="Grigoriev I.V."/>
            <person name="Mortensen U.H."/>
            <person name="Andersen M.R."/>
            <person name="Baker S.E."/>
        </authorList>
    </citation>
    <scope>NUCLEOTIDE SEQUENCE [LARGE SCALE GENOMIC DNA]</scope>
    <source>
        <strain evidence="2 3">CBS 121593</strain>
    </source>
</reference>
<sequence length="478" mass="52435">MTDINHQTHLTRLSQLTRLTQAHNLQTTNITPLAYQPLGPCPYNNFIYKLELTHPPDPYTFHNPESPNSNPDPNPKLHPYISPLPNDEKIFVLRMNNPLAMGINPLSDRIENEILAMGMARKGLDTLRDGLGGVVPRVYAYCARPEGVGELPWVLMEYKAGVALDEVFGGLEGGVRGEVLGQVADLVAGLRLSGLGLSRGVEGVYGGLGVRKDGEGDGDEEGGIVGTEMTMTRGGPWKSYERMLQARLRHELGDAEQSPVINGWRENGVKERLDSLIEKFTLGEELGLGLEERVLVHGDLSKYFTHLAIPTTIHSSTDTGIAMNNILISPTTHKLTALLDFDFACIAHPAHEFLVSLQDLGGNIMGPYGEDPTQGKLSAALLSGDFSEEVPGTLWWTGKTFNEMLKDRGVKRPCDMMPGMEVLRQWRALEQLICPFHLAAPFIVQRMSEEQRAGARAAGEEELVAQMEALEKVLGVAS</sequence>
<dbReference type="OrthoDB" id="2831558at2759"/>
<dbReference type="STRING" id="1448316.A0A395H2N0"/>
<dbReference type="GeneID" id="37218183"/>
<dbReference type="AlphaFoldDB" id="A0A395H2N0"/>
<protein>
    <submittedName>
        <fullName evidence="2">Uncharacterized protein</fullName>
    </submittedName>
</protein>
<keyword evidence="3" id="KW-1185">Reference proteome</keyword>
<organism evidence="2 3">
    <name type="scientific">Aspergillus ibericus CBS 121593</name>
    <dbReference type="NCBI Taxonomy" id="1448316"/>
    <lineage>
        <taxon>Eukaryota</taxon>
        <taxon>Fungi</taxon>
        <taxon>Dikarya</taxon>
        <taxon>Ascomycota</taxon>
        <taxon>Pezizomycotina</taxon>
        <taxon>Eurotiomycetes</taxon>
        <taxon>Eurotiomycetidae</taxon>
        <taxon>Eurotiales</taxon>
        <taxon>Aspergillaceae</taxon>
        <taxon>Aspergillus</taxon>
        <taxon>Aspergillus subgen. Circumdati</taxon>
    </lineage>
</organism>
<dbReference type="RefSeq" id="XP_025574811.1">
    <property type="nucleotide sequence ID" value="XM_025713318.1"/>
</dbReference>
<dbReference type="SUPFAM" id="SSF56112">
    <property type="entry name" value="Protein kinase-like (PK-like)"/>
    <property type="match status" value="1"/>
</dbReference>
<feature type="region of interest" description="Disordered" evidence="1">
    <location>
        <begin position="58"/>
        <end position="78"/>
    </location>
</feature>
<dbReference type="EMBL" id="KZ824440">
    <property type="protein sequence ID" value="RAL00484.1"/>
    <property type="molecule type" value="Genomic_DNA"/>
</dbReference>
<dbReference type="Gene3D" id="3.90.1200.10">
    <property type="match status" value="1"/>
</dbReference>
<dbReference type="InterPro" id="IPR051678">
    <property type="entry name" value="AGP_Transferase"/>
</dbReference>
<name>A0A395H2N0_9EURO</name>
<accession>A0A395H2N0</accession>
<gene>
    <name evidence="2" type="ORF">BO80DRAFT_100047</name>
</gene>
<dbReference type="PANTHER" id="PTHR21310">
    <property type="entry name" value="AMINOGLYCOSIDE PHOSPHOTRANSFERASE-RELATED-RELATED"/>
    <property type="match status" value="1"/>
</dbReference>
<dbReference type="Proteomes" id="UP000249402">
    <property type="component" value="Unassembled WGS sequence"/>
</dbReference>
<evidence type="ECO:0000256" key="1">
    <source>
        <dbReference type="SAM" id="MobiDB-lite"/>
    </source>
</evidence>
<proteinExistence type="predicted"/>